<dbReference type="Pfam" id="PF00582">
    <property type="entry name" value="Usp"/>
    <property type="match status" value="1"/>
</dbReference>
<name>A0AAD9UJP8_RIDPI</name>
<dbReference type="InterPro" id="IPR014729">
    <property type="entry name" value="Rossmann-like_a/b/a_fold"/>
</dbReference>
<dbReference type="Gene3D" id="3.40.50.620">
    <property type="entry name" value="HUPs"/>
    <property type="match status" value="1"/>
</dbReference>
<gene>
    <name evidence="2" type="ORF">NP493_46g04028</name>
</gene>
<feature type="domain" description="UspA" evidence="1">
    <location>
        <begin position="9"/>
        <end position="48"/>
    </location>
</feature>
<dbReference type="EMBL" id="JAODUO010000046">
    <property type="protein sequence ID" value="KAK2191757.1"/>
    <property type="molecule type" value="Genomic_DNA"/>
</dbReference>
<dbReference type="AlphaFoldDB" id="A0AAD9UJP8"/>
<dbReference type="InterPro" id="IPR006016">
    <property type="entry name" value="UspA"/>
</dbReference>
<evidence type="ECO:0000313" key="2">
    <source>
        <dbReference type="EMBL" id="KAK2191757.1"/>
    </source>
</evidence>
<organism evidence="2 3">
    <name type="scientific">Ridgeia piscesae</name>
    <name type="common">Tubeworm</name>
    <dbReference type="NCBI Taxonomy" id="27915"/>
    <lineage>
        <taxon>Eukaryota</taxon>
        <taxon>Metazoa</taxon>
        <taxon>Spiralia</taxon>
        <taxon>Lophotrochozoa</taxon>
        <taxon>Annelida</taxon>
        <taxon>Polychaeta</taxon>
        <taxon>Sedentaria</taxon>
        <taxon>Canalipalpata</taxon>
        <taxon>Sabellida</taxon>
        <taxon>Siboglinidae</taxon>
        <taxon>Ridgeia</taxon>
    </lineage>
</organism>
<reference evidence="2" key="1">
    <citation type="journal article" date="2023" name="Mol. Biol. Evol.">
        <title>Third-Generation Sequencing Reveals the Adaptive Role of the Epigenome in Three Deep-Sea Polychaetes.</title>
        <authorList>
            <person name="Perez M."/>
            <person name="Aroh O."/>
            <person name="Sun Y."/>
            <person name="Lan Y."/>
            <person name="Juniper S.K."/>
            <person name="Young C.R."/>
            <person name="Angers B."/>
            <person name="Qian P.Y."/>
        </authorList>
    </citation>
    <scope>NUCLEOTIDE SEQUENCE</scope>
    <source>
        <strain evidence="2">R07B-5</strain>
    </source>
</reference>
<dbReference type="Proteomes" id="UP001209878">
    <property type="component" value="Unassembled WGS sequence"/>
</dbReference>
<evidence type="ECO:0000259" key="1">
    <source>
        <dbReference type="Pfam" id="PF00582"/>
    </source>
</evidence>
<accession>A0AAD9UJP8</accession>
<evidence type="ECO:0000313" key="3">
    <source>
        <dbReference type="Proteomes" id="UP001209878"/>
    </source>
</evidence>
<keyword evidence="3" id="KW-1185">Reference proteome</keyword>
<dbReference type="SUPFAM" id="SSF52402">
    <property type="entry name" value="Adenine nucleotide alpha hydrolases-like"/>
    <property type="match status" value="1"/>
</dbReference>
<sequence length="72" mass="7999">MRLFLKDRQTARQHGAELIVTGCRNQGGLRSVSQYVTHNANCAVMVCREHANGRNKTNRVIGHCSSTAFETP</sequence>
<protein>
    <recommendedName>
        <fullName evidence="1">UspA domain-containing protein</fullName>
    </recommendedName>
</protein>
<proteinExistence type="predicted"/>
<comment type="caution">
    <text evidence="2">The sequence shown here is derived from an EMBL/GenBank/DDBJ whole genome shotgun (WGS) entry which is preliminary data.</text>
</comment>